<comment type="caution">
    <text evidence="14">The sequence shown here is derived from an EMBL/GenBank/DDBJ whole genome shotgun (WGS) entry which is preliminary data.</text>
</comment>
<evidence type="ECO:0000256" key="1">
    <source>
        <dbReference type="ARBA" id="ARBA00004429"/>
    </source>
</evidence>
<evidence type="ECO:0000313" key="14">
    <source>
        <dbReference type="EMBL" id="KTD62428.1"/>
    </source>
</evidence>
<evidence type="ECO:0000256" key="12">
    <source>
        <dbReference type="SAM" id="Phobius"/>
    </source>
</evidence>
<dbReference type="PANTHER" id="PTHR38674">
    <property type="entry name" value="ALKANE 1-MONOOXYGENASE 1"/>
    <property type="match status" value="1"/>
</dbReference>
<evidence type="ECO:0000259" key="13">
    <source>
        <dbReference type="Pfam" id="PF00487"/>
    </source>
</evidence>
<dbReference type="GO" id="GO:0005886">
    <property type="term" value="C:plasma membrane"/>
    <property type="evidence" value="ECO:0007669"/>
    <property type="project" value="UniProtKB-SubCell"/>
</dbReference>
<keyword evidence="11 12" id="KW-0472">Membrane</keyword>
<dbReference type="AlphaFoldDB" id="A0A0W0YZX0"/>
<gene>
    <name evidence="14" type="ORF">Lsha_1128</name>
</gene>
<organism evidence="14 15">
    <name type="scientific">Legionella shakespearei DSM 23087</name>
    <dbReference type="NCBI Taxonomy" id="1122169"/>
    <lineage>
        <taxon>Bacteria</taxon>
        <taxon>Pseudomonadati</taxon>
        <taxon>Pseudomonadota</taxon>
        <taxon>Gammaproteobacteria</taxon>
        <taxon>Legionellales</taxon>
        <taxon>Legionellaceae</taxon>
        <taxon>Legionella</taxon>
    </lineage>
</organism>
<feature type="transmembrane region" description="Helical" evidence="12">
    <location>
        <begin position="209"/>
        <end position="228"/>
    </location>
</feature>
<evidence type="ECO:0000256" key="9">
    <source>
        <dbReference type="ARBA" id="ARBA00023004"/>
    </source>
</evidence>
<evidence type="ECO:0000256" key="2">
    <source>
        <dbReference type="ARBA" id="ARBA00010823"/>
    </source>
</evidence>
<dbReference type="Pfam" id="PF00487">
    <property type="entry name" value="FA_desaturase"/>
    <property type="match status" value="1"/>
</dbReference>
<evidence type="ECO:0000256" key="4">
    <source>
        <dbReference type="ARBA" id="ARBA00022519"/>
    </source>
</evidence>
<keyword evidence="4" id="KW-0997">Cell inner membrane</keyword>
<dbReference type="CDD" id="cd03512">
    <property type="entry name" value="Alkane-hydroxylase"/>
    <property type="match status" value="1"/>
</dbReference>
<comment type="subcellular location">
    <subcellularLocation>
        <location evidence="1">Cell inner membrane</location>
        <topology evidence="1">Multi-pass membrane protein</topology>
    </subcellularLocation>
</comment>
<evidence type="ECO:0000256" key="3">
    <source>
        <dbReference type="ARBA" id="ARBA00022475"/>
    </source>
</evidence>
<reference evidence="14 15" key="1">
    <citation type="submission" date="2015-11" db="EMBL/GenBank/DDBJ databases">
        <title>Genomic analysis of 38 Legionella species identifies large and diverse effector repertoires.</title>
        <authorList>
            <person name="Burstein D."/>
            <person name="Amaro F."/>
            <person name="Zusman T."/>
            <person name="Lifshitz Z."/>
            <person name="Cohen O."/>
            <person name="Gilbert J.A."/>
            <person name="Pupko T."/>
            <person name="Shuman H.A."/>
            <person name="Segal G."/>
        </authorList>
    </citation>
    <scope>NUCLEOTIDE SEQUENCE [LARGE SCALE GENOMIC DNA]</scope>
    <source>
        <strain evidence="14 15">ATCC 49655</strain>
    </source>
</reference>
<keyword evidence="8" id="KW-0560">Oxidoreductase</keyword>
<dbReference type="GO" id="GO:0046872">
    <property type="term" value="F:metal ion binding"/>
    <property type="evidence" value="ECO:0007669"/>
    <property type="project" value="UniProtKB-KW"/>
</dbReference>
<dbReference type="InterPro" id="IPR005804">
    <property type="entry name" value="FA_desaturase_dom"/>
</dbReference>
<feature type="domain" description="Fatty acid desaturase" evidence="13">
    <location>
        <begin position="100"/>
        <end position="323"/>
    </location>
</feature>
<feature type="transmembrane region" description="Helical" evidence="12">
    <location>
        <begin position="100"/>
        <end position="120"/>
    </location>
</feature>
<feature type="transmembrane region" description="Helical" evidence="12">
    <location>
        <begin position="31"/>
        <end position="49"/>
    </location>
</feature>
<sequence length="366" mass="42104">MSLVKKYCFLMAYLLVLMPIFALQLGGWLSFIPFMIVFALVPLIDAFIRDTLNPSKEQESVLIKDNFFKYITYAYVPMQLALIAYGAYVVSTHSLSWNEWLGFTMSIGLVTGGVGINLSHEMMHKNSKLQQFLSKTLLVSVCYGHFLIEHVKGHHVRVATPEDPATAQLGESLYDFLPKTITGSFKSAWHLETKRLHRKGISLLNIRNHFWWIITVPVAIASLCFILGGLNALGFFLLQSLVAILTLEIVNYIEHYGLERRKLPNGEYEKVNPYHSWNANHWLSNSILFHLQRHSDHHTYGARPYQVLRHMDQSPQLPSGYLGMMVLALFPPLWKAVMDKRVIEYRKRLKAMQEYQHHCEKEAVAV</sequence>
<keyword evidence="15" id="KW-1185">Reference proteome</keyword>
<feature type="transmembrane region" description="Helical" evidence="12">
    <location>
        <begin position="235"/>
        <end position="253"/>
    </location>
</feature>
<evidence type="ECO:0000256" key="7">
    <source>
        <dbReference type="ARBA" id="ARBA00022989"/>
    </source>
</evidence>
<evidence type="ECO:0000256" key="10">
    <source>
        <dbReference type="ARBA" id="ARBA00023033"/>
    </source>
</evidence>
<keyword evidence="9" id="KW-0408">Iron</keyword>
<dbReference type="STRING" id="1122169.Lsha_1128"/>
<evidence type="ECO:0000256" key="6">
    <source>
        <dbReference type="ARBA" id="ARBA00022723"/>
    </source>
</evidence>
<evidence type="ECO:0000256" key="8">
    <source>
        <dbReference type="ARBA" id="ARBA00023002"/>
    </source>
</evidence>
<keyword evidence="10 14" id="KW-0503">Monooxygenase</keyword>
<dbReference type="eggNOG" id="COG3239">
    <property type="taxonomic scope" value="Bacteria"/>
</dbReference>
<evidence type="ECO:0000313" key="15">
    <source>
        <dbReference type="Proteomes" id="UP000054600"/>
    </source>
</evidence>
<accession>A0A0W0YZX0</accession>
<keyword evidence="5 12" id="KW-0812">Transmembrane</keyword>
<proteinExistence type="inferred from homology"/>
<protein>
    <submittedName>
        <fullName evidence="14">Alkane-1-monooxygenase</fullName>
    </submittedName>
</protein>
<evidence type="ECO:0000256" key="5">
    <source>
        <dbReference type="ARBA" id="ARBA00022692"/>
    </source>
</evidence>
<dbReference type="PATRIC" id="fig|1122169.6.peg.1302"/>
<dbReference type="RefSeq" id="WP_018576710.1">
    <property type="nucleotide sequence ID" value="NZ_KB892390.1"/>
</dbReference>
<dbReference type="PANTHER" id="PTHR38674:SF1">
    <property type="entry name" value="ALKANE 1-MONOOXYGENASE 1"/>
    <property type="match status" value="1"/>
</dbReference>
<feature type="transmembrane region" description="Helical" evidence="12">
    <location>
        <begin position="7"/>
        <end position="25"/>
    </location>
</feature>
<dbReference type="OrthoDB" id="4759734at2"/>
<evidence type="ECO:0000256" key="11">
    <source>
        <dbReference type="ARBA" id="ARBA00023136"/>
    </source>
</evidence>
<keyword evidence="6" id="KW-0479">Metal-binding</keyword>
<dbReference type="GO" id="GO:0006629">
    <property type="term" value="P:lipid metabolic process"/>
    <property type="evidence" value="ECO:0007669"/>
    <property type="project" value="InterPro"/>
</dbReference>
<dbReference type="EMBL" id="LNYW01000033">
    <property type="protein sequence ID" value="KTD62428.1"/>
    <property type="molecule type" value="Genomic_DNA"/>
</dbReference>
<dbReference type="GO" id="GO:0004497">
    <property type="term" value="F:monooxygenase activity"/>
    <property type="evidence" value="ECO:0007669"/>
    <property type="project" value="UniProtKB-KW"/>
</dbReference>
<comment type="similarity">
    <text evidence="2">Belongs to the fatty acid desaturase type 1 family. AlkB subfamily.</text>
</comment>
<dbReference type="Proteomes" id="UP000054600">
    <property type="component" value="Unassembled WGS sequence"/>
</dbReference>
<feature type="transmembrane region" description="Helical" evidence="12">
    <location>
        <begin position="70"/>
        <end position="88"/>
    </location>
</feature>
<keyword evidence="7 12" id="KW-1133">Transmembrane helix</keyword>
<name>A0A0W0YZX0_9GAMM</name>
<keyword evidence="3" id="KW-1003">Cell membrane</keyword>
<dbReference type="InterPro" id="IPR033885">
    <property type="entry name" value="AlkB/XylM"/>
</dbReference>